<feature type="region of interest" description="Disordered" evidence="1">
    <location>
        <begin position="1"/>
        <end position="46"/>
    </location>
</feature>
<accession>A0AAD9WGI7</accession>
<dbReference type="Proteomes" id="UP001285354">
    <property type="component" value="Unassembled WGS sequence"/>
</dbReference>
<feature type="compositionally biased region" description="Pro residues" evidence="1">
    <location>
        <begin position="255"/>
        <end position="264"/>
    </location>
</feature>
<feature type="compositionally biased region" description="Low complexity" evidence="1">
    <location>
        <begin position="334"/>
        <end position="356"/>
    </location>
</feature>
<comment type="caution">
    <text evidence="2">The sequence shown here is derived from an EMBL/GenBank/DDBJ whole genome shotgun (WGS) entry which is preliminary data.</text>
</comment>
<keyword evidence="3" id="KW-1185">Reference proteome</keyword>
<proteinExistence type="predicted"/>
<feature type="compositionally biased region" description="Pro residues" evidence="1">
    <location>
        <begin position="9"/>
        <end position="26"/>
    </location>
</feature>
<name>A0AAD9WGI7_9HELO</name>
<dbReference type="AlphaFoldDB" id="A0AAD9WGI7"/>
<evidence type="ECO:0000313" key="2">
    <source>
        <dbReference type="EMBL" id="KAK2629313.1"/>
    </source>
</evidence>
<evidence type="ECO:0000256" key="1">
    <source>
        <dbReference type="SAM" id="MobiDB-lite"/>
    </source>
</evidence>
<evidence type="ECO:0000313" key="3">
    <source>
        <dbReference type="Proteomes" id="UP001285354"/>
    </source>
</evidence>
<dbReference type="EMBL" id="JAUBYV010000001">
    <property type="protein sequence ID" value="KAK2629313.1"/>
    <property type="molecule type" value="Genomic_DNA"/>
</dbReference>
<organism evidence="2 3">
    <name type="scientific">Diplocarpon rosae</name>
    <dbReference type="NCBI Taxonomy" id="946125"/>
    <lineage>
        <taxon>Eukaryota</taxon>
        <taxon>Fungi</taxon>
        <taxon>Dikarya</taxon>
        <taxon>Ascomycota</taxon>
        <taxon>Pezizomycotina</taxon>
        <taxon>Leotiomycetes</taxon>
        <taxon>Helotiales</taxon>
        <taxon>Drepanopezizaceae</taxon>
        <taxon>Diplocarpon</taxon>
    </lineage>
</organism>
<sequence>MANIAGPPIQAPPPPPPGFLLPPPPGRAGGAGQQNPQSQTHGQFIPIPIRQRLQKSSRIQDITPQEVMEEAACLEKLTSHAAFTIRKVPERDAKEKHTWARAEIVDEKWAQEDIVKQIEKLNKNKRTVADKKSALARYQQGQITSLLDDLGTKEPEPAFQWSLMQLDRTEKPASRARGTSKKPLYETIIMTVYVKRAPHKDINPIQLYHDLEKIKAERMRSLTLPQQSKPQPHHTGQGGGDARGKEDGYQQPQGSGPPLPPPAPFKNFSNKDGPPIGQAHAKSHGQGHGQGHGARSGNKPKAPKQDEMCGKNRGLKNYRDHRGSGTSDSDLFYSDTGSSSDESSLGTSVSSRSRQCQQRKHNKDATPSHNRRREPRAKDYPEAQSLSPRRHRMSDAFGGVLHIQQRSYAPEFPCAIPAFDPITSAYQTGKEDAMAERYGVKNRLVQQQKQMIQPISERFIEPFVETRPVVSYVRLEPQYSKRPQPIQSRYSEDRYFDDVRSVENDLIVDRQRRAADYMERRSRDIYRRLPDPRSECFEQRPGDSAQRTVERPEFLERGLSEVGLEYYERRAVETDKNASIVGRQW</sequence>
<protein>
    <submittedName>
        <fullName evidence="2">Uncharacterized protein</fullName>
    </submittedName>
</protein>
<reference evidence="2" key="1">
    <citation type="submission" date="2023-06" db="EMBL/GenBank/DDBJ databases">
        <title>Draft genome of Marssonina rosae.</title>
        <authorList>
            <person name="Cheng Q."/>
        </authorList>
    </citation>
    <scope>NUCLEOTIDE SEQUENCE</scope>
    <source>
        <strain evidence="2">R4</strain>
    </source>
</reference>
<feature type="region of interest" description="Disordered" evidence="1">
    <location>
        <begin position="223"/>
        <end position="391"/>
    </location>
</feature>
<gene>
    <name evidence="2" type="ORF">QTJ16_000133</name>
</gene>